<dbReference type="InParanoid" id="E2BA13"/>
<evidence type="ECO:0000256" key="1">
    <source>
        <dbReference type="ARBA" id="ARBA00004141"/>
    </source>
</evidence>
<feature type="transmembrane region" description="Helical" evidence="6">
    <location>
        <begin position="104"/>
        <end position="123"/>
    </location>
</feature>
<dbReference type="OrthoDB" id="370884at2759"/>
<name>E2BA13_HARSA</name>
<protein>
    <recommendedName>
        <fullName evidence="9">Chitin synthase 1</fullName>
    </recommendedName>
</protein>
<proteinExistence type="predicted"/>
<keyword evidence="4" id="KW-0175">Coiled coil</keyword>
<dbReference type="EMBL" id="GL446638">
    <property type="protein sequence ID" value="EFN87468.1"/>
    <property type="molecule type" value="Genomic_DNA"/>
</dbReference>
<evidence type="ECO:0008006" key="9">
    <source>
        <dbReference type="Google" id="ProtNLM"/>
    </source>
</evidence>
<dbReference type="OMA" id="CINTRIS"/>
<sequence>MLVGAFVAAFHIDNWTSFWYNLIPIGVFVGVCFTCKERIQLLVAEIISVIYGLVMIIVLVGIMLQIAEDGWLAPSSLLFFIVAMQLIVAGLLHPQEWTCLLCGVIYYITVPSMYMLLIIFSIFNVHNVTWGTREKKKNISQEEQKSPKIGNSENMIGKWNNQNRNQKDGSFDFSLGNLFRCVCCINTRISHEERRLNEINDSLQQIDKRLKLLDRLVHMETSGIIQSSSHPNKYIRSYSPIEDTMEAKLCQDIELQHIKDDNKSENGDVDEDSDVLTQMSMTSSHEPSSFLISPYWLQDERMRKGEVDFLSNREEEFWKELIEKYLRPIETDEKSQKKIAQELMNCRNAYLLRFFMLNALFVLIVFLMQLNKEILHLQWPLSMKYNVTYDEKRNEVHVTKQYLRLEPIGCLFIIGFVSILGIQFVSMLIHRFDTFTHVLANMKIKLCCTKVISLKFLTIFNISFAIFFK</sequence>
<accession>E2BA13</accession>
<dbReference type="InterPro" id="IPR004835">
    <property type="entry name" value="Chitin_synth"/>
</dbReference>
<dbReference type="GO" id="GO:0071944">
    <property type="term" value="C:cell periphery"/>
    <property type="evidence" value="ECO:0007669"/>
    <property type="project" value="TreeGrafter"/>
</dbReference>
<evidence type="ECO:0000256" key="3">
    <source>
        <dbReference type="ARBA" id="ARBA00023136"/>
    </source>
</evidence>
<evidence type="ECO:0000313" key="8">
    <source>
        <dbReference type="Proteomes" id="UP000008237"/>
    </source>
</evidence>
<feature type="transmembrane region" description="Helical" evidence="6">
    <location>
        <begin position="42"/>
        <end position="66"/>
    </location>
</feature>
<evidence type="ECO:0000256" key="5">
    <source>
        <dbReference type="SAM" id="MobiDB-lite"/>
    </source>
</evidence>
<evidence type="ECO:0000256" key="4">
    <source>
        <dbReference type="SAM" id="Coils"/>
    </source>
</evidence>
<evidence type="ECO:0000256" key="2">
    <source>
        <dbReference type="ARBA" id="ARBA00022692"/>
    </source>
</evidence>
<dbReference type="GO" id="GO:0006031">
    <property type="term" value="P:chitin biosynthetic process"/>
    <property type="evidence" value="ECO:0007669"/>
    <property type="project" value="TreeGrafter"/>
</dbReference>
<organism evidence="8">
    <name type="scientific">Harpegnathos saltator</name>
    <name type="common">Jerdon's jumping ant</name>
    <dbReference type="NCBI Taxonomy" id="610380"/>
    <lineage>
        <taxon>Eukaryota</taxon>
        <taxon>Metazoa</taxon>
        <taxon>Ecdysozoa</taxon>
        <taxon>Arthropoda</taxon>
        <taxon>Hexapoda</taxon>
        <taxon>Insecta</taxon>
        <taxon>Pterygota</taxon>
        <taxon>Neoptera</taxon>
        <taxon>Endopterygota</taxon>
        <taxon>Hymenoptera</taxon>
        <taxon>Apocrita</taxon>
        <taxon>Aculeata</taxon>
        <taxon>Formicoidea</taxon>
        <taxon>Formicidae</taxon>
        <taxon>Ponerinae</taxon>
        <taxon>Ponerini</taxon>
        <taxon>Harpegnathos</taxon>
    </lineage>
</organism>
<keyword evidence="6" id="KW-1133">Transmembrane helix</keyword>
<feature type="region of interest" description="Disordered" evidence="5">
    <location>
        <begin position="136"/>
        <end position="157"/>
    </location>
</feature>
<reference evidence="7 8" key="1">
    <citation type="journal article" date="2010" name="Science">
        <title>Genomic comparison of the ants Camponotus floridanus and Harpegnathos saltator.</title>
        <authorList>
            <person name="Bonasio R."/>
            <person name="Zhang G."/>
            <person name="Ye C."/>
            <person name="Mutti N.S."/>
            <person name="Fang X."/>
            <person name="Qin N."/>
            <person name="Donahue G."/>
            <person name="Yang P."/>
            <person name="Li Q."/>
            <person name="Li C."/>
            <person name="Zhang P."/>
            <person name="Huang Z."/>
            <person name="Berger S.L."/>
            <person name="Reinberg D."/>
            <person name="Wang J."/>
            <person name="Liebig J."/>
        </authorList>
    </citation>
    <scope>NUCLEOTIDE SEQUENCE [LARGE SCALE GENOMIC DNA]</scope>
    <source>
        <strain evidence="7 8">R22 G/1</strain>
    </source>
</reference>
<feature type="transmembrane region" description="Helical" evidence="6">
    <location>
        <begin position="449"/>
        <end position="468"/>
    </location>
</feature>
<dbReference type="STRING" id="610380.E2BA13"/>
<evidence type="ECO:0000313" key="7">
    <source>
        <dbReference type="EMBL" id="EFN87468.1"/>
    </source>
</evidence>
<dbReference type="PANTHER" id="PTHR22914">
    <property type="entry name" value="CHITIN SYNTHASE"/>
    <property type="match status" value="1"/>
</dbReference>
<dbReference type="AlphaFoldDB" id="E2BA13"/>
<feature type="compositionally biased region" description="Basic and acidic residues" evidence="5">
    <location>
        <begin position="137"/>
        <end position="146"/>
    </location>
</feature>
<gene>
    <name evidence="7" type="ORF">EAI_04426</name>
</gene>
<evidence type="ECO:0000256" key="6">
    <source>
        <dbReference type="SAM" id="Phobius"/>
    </source>
</evidence>
<comment type="subcellular location">
    <subcellularLocation>
        <location evidence="1">Membrane</location>
        <topology evidence="1">Multi-pass membrane protein</topology>
    </subcellularLocation>
</comment>
<keyword evidence="8" id="KW-1185">Reference proteome</keyword>
<feature type="transmembrane region" description="Helical" evidence="6">
    <location>
        <begin position="408"/>
        <end position="429"/>
    </location>
</feature>
<feature type="transmembrane region" description="Helical" evidence="6">
    <location>
        <begin position="350"/>
        <end position="368"/>
    </location>
</feature>
<dbReference type="GO" id="GO:0016020">
    <property type="term" value="C:membrane"/>
    <property type="evidence" value="ECO:0007669"/>
    <property type="project" value="UniProtKB-SubCell"/>
</dbReference>
<dbReference type="GO" id="GO:0004100">
    <property type="term" value="F:chitin synthase activity"/>
    <property type="evidence" value="ECO:0007669"/>
    <property type="project" value="InterPro"/>
</dbReference>
<dbReference type="Proteomes" id="UP000008237">
    <property type="component" value="Unassembled WGS sequence"/>
</dbReference>
<feature type="transmembrane region" description="Helical" evidence="6">
    <location>
        <begin position="18"/>
        <end position="35"/>
    </location>
</feature>
<keyword evidence="2 6" id="KW-0812">Transmembrane</keyword>
<feature type="coiled-coil region" evidence="4">
    <location>
        <begin position="189"/>
        <end position="216"/>
    </location>
</feature>
<keyword evidence="3 6" id="KW-0472">Membrane</keyword>
<dbReference type="PANTHER" id="PTHR22914:SF42">
    <property type="entry name" value="CHITIN SYNTHASE"/>
    <property type="match status" value="1"/>
</dbReference>